<organism evidence="2 3">
    <name type="scientific">Mucuna pruriens</name>
    <name type="common">Velvet bean</name>
    <name type="synonym">Dolichos pruriens</name>
    <dbReference type="NCBI Taxonomy" id="157652"/>
    <lineage>
        <taxon>Eukaryota</taxon>
        <taxon>Viridiplantae</taxon>
        <taxon>Streptophyta</taxon>
        <taxon>Embryophyta</taxon>
        <taxon>Tracheophyta</taxon>
        <taxon>Spermatophyta</taxon>
        <taxon>Magnoliopsida</taxon>
        <taxon>eudicotyledons</taxon>
        <taxon>Gunneridae</taxon>
        <taxon>Pentapetalae</taxon>
        <taxon>rosids</taxon>
        <taxon>fabids</taxon>
        <taxon>Fabales</taxon>
        <taxon>Fabaceae</taxon>
        <taxon>Papilionoideae</taxon>
        <taxon>50 kb inversion clade</taxon>
        <taxon>NPAAA clade</taxon>
        <taxon>indigoferoid/millettioid clade</taxon>
        <taxon>Phaseoleae</taxon>
        <taxon>Mucuna</taxon>
    </lineage>
</organism>
<evidence type="ECO:0000256" key="1">
    <source>
        <dbReference type="SAM" id="MobiDB-lite"/>
    </source>
</evidence>
<keyword evidence="3" id="KW-1185">Reference proteome</keyword>
<gene>
    <name evidence="2" type="ORF">CR513_43479</name>
</gene>
<evidence type="ECO:0000313" key="2">
    <source>
        <dbReference type="EMBL" id="RDX76519.1"/>
    </source>
</evidence>
<protein>
    <submittedName>
        <fullName evidence="2">Uncharacterized protein</fullName>
    </submittedName>
</protein>
<accession>A0A371FDZ1</accession>
<dbReference type="Proteomes" id="UP000257109">
    <property type="component" value="Unassembled WGS sequence"/>
</dbReference>
<feature type="compositionally biased region" description="Low complexity" evidence="1">
    <location>
        <begin position="86"/>
        <end position="97"/>
    </location>
</feature>
<comment type="caution">
    <text evidence="2">The sequence shown here is derived from an EMBL/GenBank/DDBJ whole genome shotgun (WGS) entry which is preliminary data.</text>
</comment>
<feature type="compositionally biased region" description="Low complexity" evidence="1">
    <location>
        <begin position="15"/>
        <end position="35"/>
    </location>
</feature>
<sequence length="117" mass="12646">MLEQDFNEICHHLSTSRARPSSRNSNPNPTRTPTNIKSNYATFDLLKSLVDKLPGLNKERDPNAPDILGPTKTNNVRPSSGPTWITQTSFGQTSPTSPSSPVPFPNPAKTSLGTTAS</sequence>
<feature type="region of interest" description="Disordered" evidence="1">
    <location>
        <begin position="1"/>
        <end position="39"/>
    </location>
</feature>
<feature type="non-terminal residue" evidence="2">
    <location>
        <position position="1"/>
    </location>
</feature>
<evidence type="ECO:0000313" key="3">
    <source>
        <dbReference type="Proteomes" id="UP000257109"/>
    </source>
</evidence>
<proteinExistence type="predicted"/>
<dbReference type="AlphaFoldDB" id="A0A371FDZ1"/>
<dbReference type="EMBL" id="QJKJ01009480">
    <property type="protein sequence ID" value="RDX76519.1"/>
    <property type="molecule type" value="Genomic_DNA"/>
</dbReference>
<feature type="region of interest" description="Disordered" evidence="1">
    <location>
        <begin position="54"/>
        <end position="117"/>
    </location>
</feature>
<reference evidence="2" key="1">
    <citation type="submission" date="2018-05" db="EMBL/GenBank/DDBJ databases">
        <title>Draft genome of Mucuna pruriens seed.</title>
        <authorList>
            <person name="Nnadi N.E."/>
            <person name="Vos R."/>
            <person name="Hasami M.H."/>
            <person name="Devisetty U.K."/>
            <person name="Aguiy J.C."/>
        </authorList>
    </citation>
    <scope>NUCLEOTIDE SEQUENCE [LARGE SCALE GENOMIC DNA]</scope>
    <source>
        <strain evidence="2">JCA_2017</strain>
    </source>
</reference>
<feature type="compositionally biased region" description="Polar residues" evidence="1">
    <location>
        <begin position="71"/>
        <end position="85"/>
    </location>
</feature>
<feature type="compositionally biased region" description="Polar residues" evidence="1">
    <location>
        <begin position="108"/>
        <end position="117"/>
    </location>
</feature>
<dbReference type="STRING" id="157652.A0A371FDZ1"/>
<name>A0A371FDZ1_MUCPR</name>